<dbReference type="PROSITE" id="PS51118">
    <property type="entry name" value="HTH_HXLR"/>
    <property type="match status" value="1"/>
</dbReference>
<keyword evidence="2" id="KW-0238">DNA-binding</keyword>
<dbReference type="Gene3D" id="1.10.10.10">
    <property type="entry name" value="Winged helix-like DNA-binding domain superfamily/Winged helix DNA-binding domain"/>
    <property type="match status" value="1"/>
</dbReference>
<dbReference type="Proteomes" id="UP000680866">
    <property type="component" value="Chromosome"/>
</dbReference>
<keyword evidence="1" id="KW-0805">Transcription regulation</keyword>
<evidence type="ECO:0000313" key="7">
    <source>
        <dbReference type="Proteomes" id="UP000680866"/>
    </source>
</evidence>
<dbReference type="InterPro" id="IPR002577">
    <property type="entry name" value="HTH_HxlR"/>
</dbReference>
<evidence type="ECO:0000256" key="1">
    <source>
        <dbReference type="ARBA" id="ARBA00023015"/>
    </source>
</evidence>
<dbReference type="SUPFAM" id="SSF46785">
    <property type="entry name" value="Winged helix' DNA-binding domain"/>
    <property type="match status" value="1"/>
</dbReference>
<dbReference type="Gene3D" id="3.30.1050.10">
    <property type="entry name" value="SCP2 sterol-binding domain"/>
    <property type="match status" value="1"/>
</dbReference>
<protein>
    <submittedName>
        <fullName evidence="6">HxlR family transcriptional regulator</fullName>
    </submittedName>
</protein>
<evidence type="ECO:0000259" key="5">
    <source>
        <dbReference type="PROSITE" id="PS51118"/>
    </source>
</evidence>
<gene>
    <name evidence="6" type="ORF">Prubr_36990</name>
</gene>
<evidence type="ECO:0000256" key="2">
    <source>
        <dbReference type="ARBA" id="ARBA00023125"/>
    </source>
</evidence>
<feature type="domain" description="HTH hxlR-type" evidence="5">
    <location>
        <begin position="14"/>
        <end position="110"/>
    </location>
</feature>
<sequence>MKEQRERRTYGQQCGLAYALDIVGERWTLLIVREMLLRPRRYRELLDALPGIGTNLLAERLNFLTQAGVIEPTDPDRRTGGYALTELGEKLREPVLAMARFGLAVMSGQSEPSPGTVTRASWAVLAIEAMCQAERATADETYEFDVAGEVFHVIAGEGKVTTSSGPAVDPVLRISTDTQTFFDLGSGLIEPVEAVLSGSVAIEGPPAAVPRCLYLLGLGSEPAERSLLGPARRTARRPAAGPDPALSSAR</sequence>
<dbReference type="InterPro" id="IPR036390">
    <property type="entry name" value="WH_DNA-bd_sf"/>
</dbReference>
<dbReference type="SUPFAM" id="SSF55718">
    <property type="entry name" value="SCP-like"/>
    <property type="match status" value="1"/>
</dbReference>
<dbReference type="AlphaFoldDB" id="A0A810N4L3"/>
<keyword evidence="7" id="KW-1185">Reference proteome</keyword>
<dbReference type="EMBL" id="AP023359">
    <property type="protein sequence ID" value="BCJ66678.1"/>
    <property type="molecule type" value="Genomic_DNA"/>
</dbReference>
<name>A0A810N4L3_9ACTN</name>
<dbReference type="InterPro" id="IPR036388">
    <property type="entry name" value="WH-like_DNA-bd_sf"/>
</dbReference>
<dbReference type="RefSeq" id="WP_212826939.1">
    <property type="nucleotide sequence ID" value="NZ_AP023359.1"/>
</dbReference>
<dbReference type="InterPro" id="IPR036527">
    <property type="entry name" value="SCP2_sterol-bd_dom_sf"/>
</dbReference>
<feature type="compositionally biased region" description="Low complexity" evidence="4">
    <location>
        <begin position="237"/>
        <end position="250"/>
    </location>
</feature>
<dbReference type="PANTHER" id="PTHR33204:SF18">
    <property type="entry name" value="TRANSCRIPTIONAL REGULATORY PROTEIN"/>
    <property type="match status" value="1"/>
</dbReference>
<evidence type="ECO:0000256" key="3">
    <source>
        <dbReference type="ARBA" id="ARBA00023163"/>
    </source>
</evidence>
<evidence type="ECO:0000313" key="6">
    <source>
        <dbReference type="EMBL" id="BCJ66678.1"/>
    </source>
</evidence>
<accession>A0A810N4L3</accession>
<organism evidence="6 7">
    <name type="scientific">Polymorphospora rubra</name>
    <dbReference type="NCBI Taxonomy" id="338584"/>
    <lineage>
        <taxon>Bacteria</taxon>
        <taxon>Bacillati</taxon>
        <taxon>Actinomycetota</taxon>
        <taxon>Actinomycetes</taxon>
        <taxon>Micromonosporales</taxon>
        <taxon>Micromonosporaceae</taxon>
        <taxon>Polymorphospora</taxon>
    </lineage>
</organism>
<dbReference type="PANTHER" id="PTHR33204">
    <property type="entry name" value="TRANSCRIPTIONAL REGULATOR, MARR FAMILY"/>
    <property type="match status" value="1"/>
</dbReference>
<proteinExistence type="predicted"/>
<feature type="region of interest" description="Disordered" evidence="4">
    <location>
        <begin position="227"/>
        <end position="250"/>
    </location>
</feature>
<reference evidence="6" key="1">
    <citation type="submission" date="2020-08" db="EMBL/GenBank/DDBJ databases">
        <title>Whole genome shotgun sequence of Polymorphospora rubra NBRC 101157.</title>
        <authorList>
            <person name="Komaki H."/>
            <person name="Tamura T."/>
        </authorList>
    </citation>
    <scope>NUCLEOTIDE SEQUENCE</scope>
    <source>
        <strain evidence="6">NBRC 101157</strain>
    </source>
</reference>
<dbReference type="GO" id="GO:0003677">
    <property type="term" value="F:DNA binding"/>
    <property type="evidence" value="ECO:0007669"/>
    <property type="project" value="UniProtKB-KW"/>
</dbReference>
<evidence type="ECO:0000256" key="4">
    <source>
        <dbReference type="SAM" id="MobiDB-lite"/>
    </source>
</evidence>
<dbReference type="KEGG" id="pry:Prubr_36990"/>
<keyword evidence="3" id="KW-0804">Transcription</keyword>
<dbReference type="Pfam" id="PF01638">
    <property type="entry name" value="HxlR"/>
    <property type="match status" value="1"/>
</dbReference>